<dbReference type="SUPFAM" id="SSF53335">
    <property type="entry name" value="S-adenosyl-L-methionine-dependent methyltransferases"/>
    <property type="match status" value="1"/>
</dbReference>
<dbReference type="GO" id="GO:0006596">
    <property type="term" value="P:polyamine biosynthetic process"/>
    <property type="evidence" value="ECO:0007669"/>
    <property type="project" value="UniProtKB-KW"/>
</dbReference>
<dbReference type="NCBIfam" id="NF037959">
    <property type="entry name" value="MFS_SpdSyn"/>
    <property type="match status" value="1"/>
</dbReference>
<name>D4YKK7_9MICO</name>
<evidence type="ECO:0000313" key="2">
    <source>
        <dbReference type="EMBL" id="EFG48210.1"/>
    </source>
</evidence>
<accession>D4YKK7</accession>
<keyword evidence="1" id="KW-0620">Polyamine biosynthesis</keyword>
<organism evidence="2 3">
    <name type="scientific">Brevibacterium mcbrellneri ATCC 49030</name>
    <dbReference type="NCBI Taxonomy" id="585530"/>
    <lineage>
        <taxon>Bacteria</taxon>
        <taxon>Bacillati</taxon>
        <taxon>Actinomycetota</taxon>
        <taxon>Actinomycetes</taxon>
        <taxon>Micrococcales</taxon>
        <taxon>Brevibacteriaceae</taxon>
        <taxon>Brevibacterium</taxon>
    </lineage>
</organism>
<reference evidence="2 3" key="1">
    <citation type="submission" date="2010-04" db="EMBL/GenBank/DDBJ databases">
        <authorList>
            <person name="Qin X."/>
            <person name="Bachman B."/>
            <person name="Battles P."/>
            <person name="Bell A."/>
            <person name="Bess C."/>
            <person name="Bickham C."/>
            <person name="Chaboub L."/>
            <person name="Chen D."/>
            <person name="Coyle M."/>
            <person name="Deiros D.R."/>
            <person name="Dinh H."/>
            <person name="Forbes L."/>
            <person name="Fowler G."/>
            <person name="Francisco L."/>
            <person name="Fu Q."/>
            <person name="Gubbala S."/>
            <person name="Hale W."/>
            <person name="Han Y."/>
            <person name="Hemphill L."/>
            <person name="Highlander S.K."/>
            <person name="Hirani K."/>
            <person name="Hogues M."/>
            <person name="Jackson L."/>
            <person name="Jakkamsetti A."/>
            <person name="Javaid M."/>
            <person name="Jiang H."/>
            <person name="Korchina V."/>
            <person name="Kovar C."/>
            <person name="Lara F."/>
            <person name="Lee S."/>
            <person name="Mata R."/>
            <person name="Mathew T."/>
            <person name="Moen C."/>
            <person name="Morales K."/>
            <person name="Munidasa M."/>
            <person name="Nazareth L."/>
            <person name="Ngo R."/>
            <person name="Nguyen L."/>
            <person name="Okwuonu G."/>
            <person name="Ongeri F."/>
            <person name="Patil S."/>
            <person name="Petrosino J."/>
            <person name="Pham C."/>
            <person name="Pham P."/>
            <person name="Pu L.-L."/>
            <person name="Puazo M."/>
            <person name="Raj R."/>
            <person name="Reid J."/>
            <person name="Rouhana J."/>
            <person name="Saada N."/>
            <person name="Shang Y."/>
            <person name="Simmons D."/>
            <person name="Thornton R."/>
            <person name="Warren J."/>
            <person name="Weissenberger G."/>
            <person name="Zhang J."/>
            <person name="Zhang L."/>
            <person name="Zhou C."/>
            <person name="Zhu D."/>
            <person name="Muzny D."/>
            <person name="Worley K."/>
            <person name="Gibbs R."/>
        </authorList>
    </citation>
    <scope>NUCLEOTIDE SEQUENCE [LARGE SCALE GENOMIC DNA]</scope>
    <source>
        <strain evidence="2 3">ATCC 49030</strain>
    </source>
</reference>
<dbReference type="Gene3D" id="3.40.50.150">
    <property type="entry name" value="Vaccinia Virus protein VP39"/>
    <property type="match status" value="1"/>
</dbReference>
<evidence type="ECO:0008006" key="4">
    <source>
        <dbReference type="Google" id="ProtNLM"/>
    </source>
</evidence>
<dbReference type="RefSeq" id="WP_005882388.1">
    <property type="nucleotide sequence ID" value="NZ_ADNU01000016.1"/>
</dbReference>
<protein>
    <recommendedName>
        <fullName evidence="4">Spermidine synthase</fullName>
    </recommendedName>
</protein>
<dbReference type="AlphaFoldDB" id="D4YKK7"/>
<dbReference type="STRING" id="585530.HMPREF0183_0467"/>
<evidence type="ECO:0000256" key="1">
    <source>
        <dbReference type="ARBA" id="ARBA00023115"/>
    </source>
</evidence>
<keyword evidence="3" id="KW-1185">Reference proteome</keyword>
<proteinExistence type="predicted"/>
<dbReference type="eggNOG" id="COG0421">
    <property type="taxonomic scope" value="Bacteria"/>
</dbReference>
<dbReference type="OrthoDB" id="8221452at2"/>
<dbReference type="Proteomes" id="UP000005714">
    <property type="component" value="Unassembled WGS sequence"/>
</dbReference>
<sequence>MGRKRARDTSVEVEISTGTARKENIPGESNSWVLYVNSVPSSSITIGEPTRLDFPYLHWMTTTIDHVFPPGTSVRAVHIGAAGCSLARRLHATHPRSRQTAIDVDALLMEYVREWFDLPRSPALALRVGDGAREIHTFAPGSIDIVVRDAFAGDTTPQALTTNDYFAHTAAALKPEGLALFNIAGTPGHARQEIQAISSHFAHVYIIHASGRTRGQRANVVIAATASASTLDTTRLAASLRTGPAPATITQA</sequence>
<gene>
    <name evidence="2" type="ORF">HMPREF0183_0467</name>
</gene>
<dbReference type="EMBL" id="ADNU01000016">
    <property type="protein sequence ID" value="EFG48210.1"/>
    <property type="molecule type" value="Genomic_DNA"/>
</dbReference>
<dbReference type="PANTHER" id="PTHR43317:SF1">
    <property type="entry name" value="THERMOSPERMINE SYNTHASE ACAULIS5"/>
    <property type="match status" value="1"/>
</dbReference>
<dbReference type="InterPro" id="IPR029063">
    <property type="entry name" value="SAM-dependent_MTases_sf"/>
</dbReference>
<dbReference type="PANTHER" id="PTHR43317">
    <property type="entry name" value="THERMOSPERMINE SYNTHASE ACAULIS5"/>
    <property type="match status" value="1"/>
</dbReference>
<comment type="caution">
    <text evidence="2">The sequence shown here is derived from an EMBL/GenBank/DDBJ whole genome shotgun (WGS) entry which is preliminary data.</text>
</comment>
<evidence type="ECO:0000313" key="3">
    <source>
        <dbReference type="Proteomes" id="UP000005714"/>
    </source>
</evidence>